<dbReference type="PATRIC" id="fig|889204.5.peg.1189"/>
<evidence type="ECO:0000313" key="2">
    <source>
        <dbReference type="Proteomes" id="UP000002815"/>
    </source>
</evidence>
<proteinExistence type="predicted"/>
<dbReference type="HOGENOM" id="CLU_2720620_0_0_9"/>
<protein>
    <submittedName>
        <fullName evidence="1">Uncharacterized protein</fullName>
    </submittedName>
</protein>
<name>E8JZK0_9STRE</name>
<dbReference type="EMBL" id="AEVD01000005">
    <property type="protein sequence ID" value="EFX37019.1"/>
    <property type="molecule type" value="Genomic_DNA"/>
</dbReference>
<dbReference type="AlphaFoldDB" id="E8JZK0"/>
<evidence type="ECO:0000313" key="1">
    <source>
        <dbReference type="EMBL" id="EFX37019.1"/>
    </source>
</evidence>
<dbReference type="Proteomes" id="UP000002815">
    <property type="component" value="Unassembled WGS sequence"/>
</dbReference>
<accession>E8JZK0</accession>
<sequence length="72" mass="8629">MDRKENITPNTLEIQKNDEYDYFDNLIHRELADGEVQNYFYDLHDKLVIAKIFKKTAQKKLDPTPTTPWVEE</sequence>
<comment type="caution">
    <text evidence="1">The sequence shown here is derived from an EMBL/GenBank/DDBJ whole genome shotgun (WGS) entry which is preliminary data.</text>
</comment>
<reference evidence="1 2" key="1">
    <citation type="submission" date="2010-12" db="EMBL/GenBank/DDBJ databases">
        <authorList>
            <person name="Muzny D."/>
            <person name="Qin X."/>
            <person name="Deng J."/>
            <person name="Jiang H."/>
            <person name="Liu Y."/>
            <person name="Qu J."/>
            <person name="Song X.-Z."/>
            <person name="Zhang L."/>
            <person name="Thornton R."/>
            <person name="Coyle M."/>
            <person name="Francisco L."/>
            <person name="Jackson L."/>
            <person name="Javaid M."/>
            <person name="Korchina V."/>
            <person name="Kovar C."/>
            <person name="Mata R."/>
            <person name="Mathew T."/>
            <person name="Ngo R."/>
            <person name="Nguyen L."/>
            <person name="Nguyen N."/>
            <person name="Okwuonu G."/>
            <person name="Ongeri F."/>
            <person name="Pham C."/>
            <person name="Simmons D."/>
            <person name="Wilczek-Boney K."/>
            <person name="Hale W."/>
            <person name="Jakkamsetti A."/>
            <person name="Pham P."/>
            <person name="Ruth R."/>
            <person name="San Lucas F."/>
            <person name="Warren J."/>
            <person name="Zhang J."/>
            <person name="Zhao Z."/>
            <person name="Zhou C."/>
            <person name="Zhu D."/>
            <person name="Lee S."/>
            <person name="Bess C."/>
            <person name="Blankenburg K."/>
            <person name="Forbes L."/>
            <person name="Fu Q."/>
            <person name="Gubbala S."/>
            <person name="Hirani K."/>
            <person name="Jayaseelan J.C."/>
            <person name="Lara F."/>
            <person name="Munidasa M."/>
            <person name="Palculict T."/>
            <person name="Patil S."/>
            <person name="Pu L.-L."/>
            <person name="Saada N."/>
            <person name="Tang L."/>
            <person name="Weissenberger G."/>
            <person name="Zhu Y."/>
            <person name="Hemphill L."/>
            <person name="Shang Y."/>
            <person name="Youmans B."/>
            <person name="Ayvaz T."/>
            <person name="Ross M."/>
            <person name="Santibanez J."/>
            <person name="Aqrawi P."/>
            <person name="Gross S."/>
            <person name="Joshi V."/>
            <person name="Fowler G."/>
            <person name="Nazareth L."/>
            <person name="Reid J."/>
            <person name="Worley K."/>
            <person name="Petrosino J."/>
            <person name="Highlander S."/>
            <person name="Gibbs R."/>
        </authorList>
    </citation>
    <scope>NUCLEOTIDE SEQUENCE [LARGE SCALE GENOMIC DNA]</scope>
    <source>
        <strain evidence="1 2">ATCC 700779</strain>
    </source>
</reference>
<gene>
    <name evidence="1" type="ORF">HMPREF9423_0663</name>
</gene>
<dbReference type="GeneID" id="51609416"/>
<keyword evidence="2" id="KW-1185">Reference proteome</keyword>
<dbReference type="RefSeq" id="WP_006148350.1">
    <property type="nucleotide sequence ID" value="NZ_AJTA01000038.1"/>
</dbReference>
<organism evidence="1 2">
    <name type="scientific">Streptococcus infantis ATCC 700779</name>
    <dbReference type="NCBI Taxonomy" id="889204"/>
    <lineage>
        <taxon>Bacteria</taxon>
        <taxon>Bacillati</taxon>
        <taxon>Bacillota</taxon>
        <taxon>Bacilli</taxon>
        <taxon>Lactobacillales</taxon>
        <taxon>Streptococcaceae</taxon>
        <taxon>Streptococcus</taxon>
    </lineage>
</organism>